<sequence length="101" mass="11631">NFAEFVDFLIAKLPLRVLDEALSALRRPSDPALKIVNPDECACWPPLFEEFEDLLKGCLFRWLRFEALKHVFELPLEVTRSAEVVDMIGTSNSTLLRLNIR</sequence>
<reference evidence="1 2" key="1">
    <citation type="submission" date="2016-12" db="EMBL/GenBank/DDBJ databases">
        <title>Draft genome sequence of Fusarium oxysporum causing rot on Narcissus.</title>
        <authorList>
            <person name="Armitage A.D."/>
            <person name="Taylor A."/>
            <person name="Clarkson J.P."/>
            <person name="Harrison R.J."/>
            <person name="Jackson A.C."/>
        </authorList>
    </citation>
    <scope>NUCLEOTIDE SEQUENCE [LARGE SCALE GENOMIC DNA]</scope>
    <source>
        <strain evidence="1 2">N139</strain>
    </source>
</reference>
<dbReference type="Proteomes" id="UP000290540">
    <property type="component" value="Unassembled WGS sequence"/>
</dbReference>
<proteinExistence type="predicted"/>
<name>A0A4Q2V890_FUSOX</name>
<evidence type="ECO:0000313" key="1">
    <source>
        <dbReference type="EMBL" id="RYC80998.1"/>
    </source>
</evidence>
<feature type="non-terminal residue" evidence="1">
    <location>
        <position position="1"/>
    </location>
</feature>
<evidence type="ECO:0000313" key="2">
    <source>
        <dbReference type="Proteomes" id="UP000290540"/>
    </source>
</evidence>
<comment type="caution">
    <text evidence="1">The sequence shown here is derived from an EMBL/GenBank/DDBJ whole genome shotgun (WGS) entry which is preliminary data.</text>
</comment>
<protein>
    <submittedName>
        <fullName evidence="1">Uncharacterized protein</fullName>
    </submittedName>
</protein>
<dbReference type="AlphaFoldDB" id="A0A4Q2V890"/>
<gene>
    <name evidence="1" type="ORF">BFJ63_vAg16111</name>
</gene>
<dbReference type="EMBL" id="MQTW01000289">
    <property type="protein sequence ID" value="RYC80998.1"/>
    <property type="molecule type" value="Genomic_DNA"/>
</dbReference>
<organism evidence="1 2">
    <name type="scientific">Fusarium oxysporum f. sp. narcissi</name>
    <dbReference type="NCBI Taxonomy" id="451672"/>
    <lineage>
        <taxon>Eukaryota</taxon>
        <taxon>Fungi</taxon>
        <taxon>Dikarya</taxon>
        <taxon>Ascomycota</taxon>
        <taxon>Pezizomycotina</taxon>
        <taxon>Sordariomycetes</taxon>
        <taxon>Hypocreomycetidae</taxon>
        <taxon>Hypocreales</taxon>
        <taxon>Nectriaceae</taxon>
        <taxon>Fusarium</taxon>
        <taxon>Fusarium oxysporum species complex</taxon>
    </lineage>
</organism>
<accession>A0A4Q2V890</accession>